<dbReference type="FunFam" id="3.90.1410.10:FF:000007">
    <property type="entry name" value="Ribosomal lysine N-methyltransferase 4"/>
    <property type="match status" value="1"/>
</dbReference>
<dbReference type="PANTHER" id="PTHR13271:SF34">
    <property type="entry name" value="N-LYSINE METHYLTRANSFERASE SETD6"/>
    <property type="match status" value="1"/>
</dbReference>
<dbReference type="GO" id="GO:0032259">
    <property type="term" value="P:methylation"/>
    <property type="evidence" value="ECO:0007669"/>
    <property type="project" value="UniProtKB-KW"/>
</dbReference>
<sequence length="457" mass="53415">MFLKNKFTMSHNDNTLNFEEINKQFIHWFCSNGGTISPKISFKDYSSENAGRGVVSVDDIEPFEVLFNIPHSIVLSEKTSSLKDLISSSEFEMLSKINSWFPLILCMMYESQKENSLWKPYFDILPREFDTPMFWNEDDLSELEGTGVIDKIGKADAEKQFNDHFLPIIQSNSSIFDSNIHNLELFHCMGSLVMANAFQDKIRNKNIEENQDKNEEDEEDEENEDEEDEKEEITMMPMADMLNHKTGFNNARLFRDKGLLEMTAIKKIKKGEQIYNTYGELCSADLLRKYGFVDENNMYDIVELNGQFVVDTLSIDEDTKNKKIEMLLEEDILDDIFVLDTTCEIPPELIITAKVMRMDKAQFKKLQKSEKFPEPKMNLDIKQSLIQLFEKRLAMYKTSIKDDDEISKSNNISLRIKYIIVMRLGEKRILQNLLNNLNDWNGDDERETNRKKRKIKD</sequence>
<comment type="caution">
    <text evidence="9">The sequence shown here is derived from an EMBL/GenBank/DDBJ whole genome shotgun (WGS) entry which is preliminary data.</text>
</comment>
<evidence type="ECO:0000256" key="6">
    <source>
        <dbReference type="PIRNR" id="PIRNR011771"/>
    </source>
</evidence>
<dbReference type="GO" id="GO:0005634">
    <property type="term" value="C:nucleus"/>
    <property type="evidence" value="ECO:0007669"/>
    <property type="project" value="UniProtKB-SubCell"/>
</dbReference>
<dbReference type="CDD" id="cd19178">
    <property type="entry name" value="SET_SETD6"/>
    <property type="match status" value="1"/>
</dbReference>
<name>A0A2P4PB26_RHIID</name>
<proteinExistence type="inferred from homology"/>
<evidence type="ECO:0000256" key="5">
    <source>
        <dbReference type="ARBA" id="ARBA00023242"/>
    </source>
</evidence>
<dbReference type="EC" id="2.1.1.-" evidence="6"/>
<dbReference type="InterPro" id="IPR011383">
    <property type="entry name" value="N-lys_methylase_SETD6"/>
</dbReference>
<evidence type="ECO:0000256" key="4">
    <source>
        <dbReference type="ARBA" id="ARBA00022691"/>
    </source>
</evidence>
<evidence type="ECO:0000256" key="1">
    <source>
        <dbReference type="ARBA" id="ARBA00004123"/>
    </source>
</evidence>
<organism evidence="9 10">
    <name type="scientific">Rhizophagus irregularis (strain DAOM 181602 / DAOM 197198 / MUCL 43194)</name>
    <name type="common">Arbuscular mycorrhizal fungus</name>
    <name type="synonym">Glomus intraradices</name>
    <dbReference type="NCBI Taxonomy" id="747089"/>
    <lineage>
        <taxon>Eukaryota</taxon>
        <taxon>Fungi</taxon>
        <taxon>Fungi incertae sedis</taxon>
        <taxon>Mucoromycota</taxon>
        <taxon>Glomeromycotina</taxon>
        <taxon>Glomeromycetes</taxon>
        <taxon>Glomerales</taxon>
        <taxon>Glomeraceae</taxon>
        <taxon>Rhizophagus</taxon>
    </lineage>
</organism>
<reference evidence="9 10" key="1">
    <citation type="journal article" date="2013" name="Proc. Natl. Acad. Sci. U.S.A.">
        <title>Genome of an arbuscular mycorrhizal fungus provides insight into the oldest plant symbiosis.</title>
        <authorList>
            <person name="Tisserant E."/>
            <person name="Malbreil M."/>
            <person name="Kuo A."/>
            <person name="Kohler A."/>
            <person name="Symeonidi A."/>
            <person name="Balestrini R."/>
            <person name="Charron P."/>
            <person name="Duensing N."/>
            <person name="Frei Dit Frey N."/>
            <person name="Gianinazzi-Pearson V."/>
            <person name="Gilbert L.B."/>
            <person name="Handa Y."/>
            <person name="Herr J.R."/>
            <person name="Hijri M."/>
            <person name="Koul R."/>
            <person name="Kawaguchi M."/>
            <person name="Krajinski F."/>
            <person name="Lammers P.J."/>
            <person name="Masclaux F.G."/>
            <person name="Murat C."/>
            <person name="Morin E."/>
            <person name="Ndikumana S."/>
            <person name="Pagni M."/>
            <person name="Petitpierre D."/>
            <person name="Requena N."/>
            <person name="Rosikiewicz P."/>
            <person name="Riley R."/>
            <person name="Saito K."/>
            <person name="San Clemente H."/>
            <person name="Shapiro H."/>
            <person name="van Tuinen D."/>
            <person name="Becard G."/>
            <person name="Bonfante P."/>
            <person name="Paszkowski U."/>
            <person name="Shachar-Hill Y.Y."/>
            <person name="Tuskan G.A."/>
            <person name="Young P.W."/>
            <person name="Sanders I.R."/>
            <person name="Henrissat B."/>
            <person name="Rensing S.A."/>
            <person name="Grigoriev I.V."/>
            <person name="Corradi N."/>
            <person name="Roux C."/>
            <person name="Martin F."/>
        </authorList>
    </citation>
    <scope>NUCLEOTIDE SEQUENCE [LARGE SCALE GENOMIC DNA]</scope>
    <source>
        <strain evidence="9 10">DAOM 197198</strain>
    </source>
</reference>
<keyword evidence="3 6" id="KW-0808">Transferase</keyword>
<dbReference type="Gene3D" id="3.90.1410.10">
    <property type="entry name" value="set domain protein methyltransferase, domain 1"/>
    <property type="match status" value="1"/>
</dbReference>
<evidence type="ECO:0000259" key="8">
    <source>
        <dbReference type="PROSITE" id="PS50280"/>
    </source>
</evidence>
<dbReference type="InterPro" id="IPR044430">
    <property type="entry name" value="SETD6_SET"/>
</dbReference>
<dbReference type="InterPro" id="IPR050600">
    <property type="entry name" value="SETD3_SETD6_MTase"/>
</dbReference>
<feature type="domain" description="SET" evidence="8">
    <location>
        <begin position="38"/>
        <end position="279"/>
    </location>
</feature>
<evidence type="ECO:0000313" key="9">
    <source>
        <dbReference type="EMBL" id="POG62606.1"/>
    </source>
</evidence>
<dbReference type="VEuPathDB" id="FungiDB:RhiirFUN_020238"/>
<dbReference type="InterPro" id="IPR046341">
    <property type="entry name" value="SET_dom_sf"/>
</dbReference>
<dbReference type="AlphaFoldDB" id="A0A2P4PB26"/>
<dbReference type="PIRSF" id="PIRSF011771">
    <property type="entry name" value="RMS1_SET"/>
    <property type="match status" value="1"/>
</dbReference>
<dbReference type="Pfam" id="PF00856">
    <property type="entry name" value="SET"/>
    <property type="match status" value="1"/>
</dbReference>
<dbReference type="InterPro" id="IPR036464">
    <property type="entry name" value="Rubisco_LSMT_subst-bd_sf"/>
</dbReference>
<dbReference type="SUPFAM" id="SSF82199">
    <property type="entry name" value="SET domain"/>
    <property type="match status" value="1"/>
</dbReference>
<evidence type="ECO:0000256" key="7">
    <source>
        <dbReference type="SAM" id="MobiDB-lite"/>
    </source>
</evidence>
<feature type="compositionally biased region" description="Acidic residues" evidence="7">
    <location>
        <begin position="214"/>
        <end position="231"/>
    </location>
</feature>
<dbReference type="Proteomes" id="UP000018888">
    <property type="component" value="Unassembled WGS sequence"/>
</dbReference>
<dbReference type="InterPro" id="IPR015353">
    <property type="entry name" value="Rubisco_LSMT_subst-bd"/>
</dbReference>
<dbReference type="InterPro" id="IPR001214">
    <property type="entry name" value="SET_dom"/>
</dbReference>
<dbReference type="PANTHER" id="PTHR13271">
    <property type="entry name" value="UNCHARACTERIZED PUTATIVE METHYLTRANSFERASE"/>
    <property type="match status" value="1"/>
</dbReference>
<dbReference type="PROSITE" id="PS50280">
    <property type="entry name" value="SET"/>
    <property type="match status" value="1"/>
</dbReference>
<evidence type="ECO:0000313" key="10">
    <source>
        <dbReference type="Proteomes" id="UP000018888"/>
    </source>
</evidence>
<keyword evidence="2 6" id="KW-0489">Methyltransferase</keyword>
<dbReference type="SUPFAM" id="SSF81822">
    <property type="entry name" value="RuBisCo LSMT C-terminal, substrate-binding domain"/>
    <property type="match status" value="1"/>
</dbReference>
<keyword evidence="5 6" id="KW-0539">Nucleus</keyword>
<keyword evidence="10" id="KW-1185">Reference proteome</keyword>
<reference evidence="9 10" key="2">
    <citation type="journal article" date="2018" name="New Phytol.">
        <title>High intraspecific genome diversity in the model arbuscular mycorrhizal symbiont Rhizophagus irregularis.</title>
        <authorList>
            <person name="Chen E.C.H."/>
            <person name="Morin E."/>
            <person name="Beaudet D."/>
            <person name="Noel J."/>
            <person name="Yildirir G."/>
            <person name="Ndikumana S."/>
            <person name="Charron P."/>
            <person name="St-Onge C."/>
            <person name="Giorgi J."/>
            <person name="Kruger M."/>
            <person name="Marton T."/>
            <person name="Ropars J."/>
            <person name="Grigoriev I.V."/>
            <person name="Hainaut M."/>
            <person name="Henrissat B."/>
            <person name="Roux C."/>
            <person name="Martin F."/>
            <person name="Corradi N."/>
        </authorList>
    </citation>
    <scope>NUCLEOTIDE SEQUENCE [LARGE SCALE GENOMIC DNA]</scope>
    <source>
        <strain evidence="9 10">DAOM 197198</strain>
    </source>
</reference>
<accession>A0A2P4PB26</accession>
<gene>
    <name evidence="9" type="ORF">GLOIN_2v1694765</name>
</gene>
<keyword evidence="4 6" id="KW-0949">S-adenosyl-L-methionine</keyword>
<dbReference type="Pfam" id="PF09273">
    <property type="entry name" value="Rubis-subs-bind"/>
    <property type="match status" value="1"/>
</dbReference>
<comment type="subcellular location">
    <subcellularLocation>
        <location evidence="1 6">Nucleus</location>
    </subcellularLocation>
</comment>
<dbReference type="GO" id="GO:0016279">
    <property type="term" value="F:protein-lysine N-methyltransferase activity"/>
    <property type="evidence" value="ECO:0007669"/>
    <property type="project" value="UniProtKB-UniRule"/>
</dbReference>
<dbReference type="EMBL" id="AUPC02000294">
    <property type="protein sequence ID" value="POG62606.1"/>
    <property type="molecule type" value="Genomic_DNA"/>
</dbReference>
<evidence type="ECO:0000256" key="3">
    <source>
        <dbReference type="ARBA" id="ARBA00022679"/>
    </source>
</evidence>
<feature type="region of interest" description="Disordered" evidence="7">
    <location>
        <begin position="206"/>
        <end position="231"/>
    </location>
</feature>
<protein>
    <recommendedName>
        <fullName evidence="6">Ribosomal lysine N-methyltransferase 4</fullName>
        <ecNumber evidence="6">2.1.1.-</ecNumber>
    </recommendedName>
</protein>
<dbReference type="Gene3D" id="3.90.1420.10">
    <property type="entry name" value="Rubisco LSMT, substrate-binding domain"/>
    <property type="match status" value="1"/>
</dbReference>
<comment type="function">
    <text evidence="6">S-adenosyl-L-methionine-dependent protein-lysine N-methyltransferase that monomethylates 60S ribosomal protein L42.</text>
</comment>
<comment type="similarity">
    <text evidence="6">Belongs to the class V-like SAM-binding methyltransferase superfamily. Histone-lysine methyltransferase family. SETD6 subfamily.</text>
</comment>
<evidence type="ECO:0000256" key="2">
    <source>
        <dbReference type="ARBA" id="ARBA00022603"/>
    </source>
</evidence>